<dbReference type="PANTHER" id="PTHR43774:SF1">
    <property type="entry name" value="PEPTIDE METHIONINE SULFOXIDE REDUCTASE MSRA 2"/>
    <property type="match status" value="1"/>
</dbReference>
<evidence type="ECO:0000256" key="4">
    <source>
        <dbReference type="ARBA" id="ARBA00030643"/>
    </source>
</evidence>
<evidence type="ECO:0000259" key="5">
    <source>
        <dbReference type="Pfam" id="PF01625"/>
    </source>
</evidence>
<keyword evidence="7" id="KW-1185">Reference proteome</keyword>
<feature type="non-terminal residue" evidence="6">
    <location>
        <position position="185"/>
    </location>
</feature>
<comment type="caution">
    <text evidence="6">The sequence shown here is derived from an EMBL/GenBank/DDBJ whole genome shotgun (WGS) entry which is preliminary data.</text>
</comment>
<comment type="similarity">
    <text evidence="1">Belongs to the MsrA Met sulfoxide reductase family.</text>
</comment>
<evidence type="ECO:0000256" key="2">
    <source>
        <dbReference type="ARBA" id="ARBA00012502"/>
    </source>
</evidence>
<name>A0AAD2H9V9_9AGAR</name>
<evidence type="ECO:0000313" key="7">
    <source>
        <dbReference type="Proteomes" id="UP001295794"/>
    </source>
</evidence>
<dbReference type="Pfam" id="PF01625">
    <property type="entry name" value="PMSR"/>
    <property type="match status" value="1"/>
</dbReference>
<proteinExistence type="inferred from homology"/>
<evidence type="ECO:0000256" key="1">
    <source>
        <dbReference type="ARBA" id="ARBA00005591"/>
    </source>
</evidence>
<sequence length="185" mass="21229">HSIDASAHFHEGAPSAHVNIIAHTISDRSRAHCFWGTEHIFCKHYPFEPAPGKGILSTTWVHRLVRMGVMDHAEAAKLEYDTDVVSYAEPDDFFYRTHDPPTIDRQGGDMGTQYRSAIFTTTPDQQTDAQRVMEEVQAKHFTRKGLKIVMQILPAGPWWDAKDYHQLYLFKNPGGYQCPTHRVHW</sequence>
<evidence type="ECO:0000313" key="6">
    <source>
        <dbReference type="EMBL" id="CAK5272031.1"/>
    </source>
</evidence>
<dbReference type="GO" id="GO:0008113">
    <property type="term" value="F:peptide-methionine (S)-S-oxide reductase activity"/>
    <property type="evidence" value="ECO:0007669"/>
    <property type="project" value="UniProtKB-EC"/>
</dbReference>
<dbReference type="InterPro" id="IPR002569">
    <property type="entry name" value="Met_Sox_Rdtase_MsrA_dom"/>
</dbReference>
<accession>A0AAD2H9V9</accession>
<dbReference type="InterPro" id="IPR036509">
    <property type="entry name" value="Met_Sox_Rdtase_MsrA_sf"/>
</dbReference>
<dbReference type="EC" id="1.8.4.11" evidence="2"/>
<evidence type="ECO:0000256" key="3">
    <source>
        <dbReference type="ARBA" id="ARBA00023002"/>
    </source>
</evidence>
<reference evidence="6" key="1">
    <citation type="submission" date="2023-11" db="EMBL/GenBank/DDBJ databases">
        <authorList>
            <person name="De Vega J J."/>
            <person name="De Vega J J."/>
        </authorList>
    </citation>
    <scope>NUCLEOTIDE SEQUENCE</scope>
</reference>
<dbReference type="PANTHER" id="PTHR43774">
    <property type="entry name" value="PEPTIDE METHIONINE SULFOXIDE REDUCTASE"/>
    <property type="match status" value="1"/>
</dbReference>
<dbReference type="Gene3D" id="3.30.1060.10">
    <property type="entry name" value="Peptide methionine sulphoxide reductase MsrA"/>
    <property type="match status" value="1"/>
</dbReference>
<dbReference type="SUPFAM" id="SSF55068">
    <property type="entry name" value="Peptide methionine sulfoxide reductase"/>
    <property type="match status" value="1"/>
</dbReference>
<protein>
    <recommendedName>
        <fullName evidence="2">peptide-methionine (S)-S-oxide reductase</fullName>
        <ecNumber evidence="2">1.8.4.11</ecNumber>
    </recommendedName>
    <alternativeName>
        <fullName evidence="4">Peptide-methionine (S)-S-oxide reductase</fullName>
    </alternativeName>
</protein>
<feature type="domain" description="Peptide methionine sulphoxide reductase MsrA" evidence="5">
    <location>
        <begin position="32"/>
        <end position="178"/>
    </location>
</feature>
<keyword evidence="3" id="KW-0560">Oxidoreductase</keyword>
<dbReference type="EMBL" id="CAVNYO010000181">
    <property type="protein sequence ID" value="CAK5272031.1"/>
    <property type="molecule type" value="Genomic_DNA"/>
</dbReference>
<organism evidence="6 7">
    <name type="scientific">Mycena citricolor</name>
    <dbReference type="NCBI Taxonomy" id="2018698"/>
    <lineage>
        <taxon>Eukaryota</taxon>
        <taxon>Fungi</taxon>
        <taxon>Dikarya</taxon>
        <taxon>Basidiomycota</taxon>
        <taxon>Agaricomycotina</taxon>
        <taxon>Agaricomycetes</taxon>
        <taxon>Agaricomycetidae</taxon>
        <taxon>Agaricales</taxon>
        <taxon>Marasmiineae</taxon>
        <taxon>Mycenaceae</taxon>
        <taxon>Mycena</taxon>
    </lineage>
</organism>
<dbReference type="Proteomes" id="UP001295794">
    <property type="component" value="Unassembled WGS sequence"/>
</dbReference>
<gene>
    <name evidence="6" type="ORF">MYCIT1_LOCUS17531</name>
</gene>
<dbReference type="AlphaFoldDB" id="A0AAD2H9V9"/>